<keyword evidence="3" id="KW-1185">Reference proteome</keyword>
<dbReference type="SMART" id="SM00829">
    <property type="entry name" value="PKS_ER"/>
    <property type="match status" value="1"/>
</dbReference>
<proteinExistence type="predicted"/>
<reference evidence="2 3" key="1">
    <citation type="submission" date="2018-07" db="EMBL/GenBank/DDBJ databases">
        <title>Motiliproteus coralliicola sp. nov., a bacterium isolated from Coral.</title>
        <authorList>
            <person name="Wang G."/>
        </authorList>
    </citation>
    <scope>NUCLEOTIDE SEQUENCE [LARGE SCALE GENOMIC DNA]</scope>
    <source>
        <strain evidence="2 3">C34</strain>
    </source>
</reference>
<dbReference type="Gene3D" id="3.90.180.10">
    <property type="entry name" value="Medium-chain alcohol dehydrogenases, catalytic domain"/>
    <property type="match status" value="1"/>
</dbReference>
<dbReference type="SUPFAM" id="SSF51735">
    <property type="entry name" value="NAD(P)-binding Rossmann-fold domains"/>
    <property type="match status" value="1"/>
</dbReference>
<dbReference type="SUPFAM" id="SSF50129">
    <property type="entry name" value="GroES-like"/>
    <property type="match status" value="1"/>
</dbReference>
<accession>A0A369WAQ6</accession>
<dbReference type="InterPro" id="IPR002364">
    <property type="entry name" value="Quin_OxRdtase/zeta-crystal_CS"/>
</dbReference>
<feature type="domain" description="Enoyl reductase (ER)" evidence="1">
    <location>
        <begin position="10"/>
        <end position="310"/>
    </location>
</feature>
<dbReference type="GO" id="GO:0016491">
    <property type="term" value="F:oxidoreductase activity"/>
    <property type="evidence" value="ECO:0007669"/>
    <property type="project" value="InterPro"/>
</dbReference>
<evidence type="ECO:0000259" key="1">
    <source>
        <dbReference type="SMART" id="SM00829"/>
    </source>
</evidence>
<dbReference type="InterPro" id="IPR052733">
    <property type="entry name" value="Chloroplast_QOR"/>
</dbReference>
<name>A0A369WAQ6_9GAMM</name>
<protein>
    <submittedName>
        <fullName evidence="2">NADP-dependent oxidoreductase</fullName>
    </submittedName>
</protein>
<dbReference type="PANTHER" id="PTHR44013:SF1">
    <property type="entry name" value="ZINC-TYPE ALCOHOL DEHYDROGENASE-LIKE PROTEIN C16A3.02C"/>
    <property type="match status" value="1"/>
</dbReference>
<dbReference type="OrthoDB" id="9785812at2"/>
<dbReference type="InterPro" id="IPR013154">
    <property type="entry name" value="ADH-like_N"/>
</dbReference>
<dbReference type="InterPro" id="IPR011032">
    <property type="entry name" value="GroES-like_sf"/>
</dbReference>
<dbReference type="Pfam" id="PF08240">
    <property type="entry name" value="ADH_N"/>
    <property type="match status" value="1"/>
</dbReference>
<dbReference type="Pfam" id="PF13602">
    <property type="entry name" value="ADH_zinc_N_2"/>
    <property type="match status" value="1"/>
</dbReference>
<dbReference type="InterPro" id="IPR020843">
    <property type="entry name" value="ER"/>
</dbReference>
<comment type="caution">
    <text evidence="2">The sequence shown here is derived from an EMBL/GenBank/DDBJ whole genome shotgun (WGS) entry which is preliminary data.</text>
</comment>
<dbReference type="EMBL" id="QQOH01000005">
    <property type="protein sequence ID" value="RDE18371.1"/>
    <property type="molecule type" value="Genomic_DNA"/>
</dbReference>
<dbReference type="GO" id="GO:0008270">
    <property type="term" value="F:zinc ion binding"/>
    <property type="evidence" value="ECO:0007669"/>
    <property type="project" value="InterPro"/>
</dbReference>
<dbReference type="Proteomes" id="UP000253769">
    <property type="component" value="Unassembled WGS sequence"/>
</dbReference>
<evidence type="ECO:0000313" key="2">
    <source>
        <dbReference type="EMBL" id="RDE18371.1"/>
    </source>
</evidence>
<sequence>MLAIRLHQFGGAEQLQAEQLESPAPGAGEVLIDLVSAGVNPIDWKTREGGGAAPFQGEPPLTLGWECAGTVHSLGEGVSGLAVGDRVCGLLNFPEPGRCYAEQTLAKQDQLARVADSIDLVECGGLPLAGLTAWQALFEAGKLQPGQRVLILAAAGGVGHLAVQLAKWKGAEVIGTASAANHEFLQKLGCDRVIDYRNEEVTELIRDVDLILDGMGGQTGVDVLACLKPGGVSVTLPSVTAAQVIEAAEARGCEALSVRVAPNGEQLAQLLALVEQGALRLAVDKIVPLRQVAQAHQHSESGRTRGKIILRV</sequence>
<dbReference type="Gene3D" id="3.40.50.720">
    <property type="entry name" value="NAD(P)-binding Rossmann-like Domain"/>
    <property type="match status" value="1"/>
</dbReference>
<dbReference type="PROSITE" id="PS01162">
    <property type="entry name" value="QOR_ZETA_CRYSTAL"/>
    <property type="match status" value="1"/>
</dbReference>
<dbReference type="PANTHER" id="PTHR44013">
    <property type="entry name" value="ZINC-TYPE ALCOHOL DEHYDROGENASE-LIKE PROTEIN C16A3.02C"/>
    <property type="match status" value="1"/>
</dbReference>
<dbReference type="RefSeq" id="WP_114696947.1">
    <property type="nucleotide sequence ID" value="NZ_QQOH01000005.1"/>
</dbReference>
<gene>
    <name evidence="2" type="ORF">DV711_17090</name>
</gene>
<dbReference type="CDD" id="cd05289">
    <property type="entry name" value="MDR_like_2"/>
    <property type="match status" value="1"/>
</dbReference>
<dbReference type="AlphaFoldDB" id="A0A369WAQ6"/>
<evidence type="ECO:0000313" key="3">
    <source>
        <dbReference type="Proteomes" id="UP000253769"/>
    </source>
</evidence>
<dbReference type="InterPro" id="IPR036291">
    <property type="entry name" value="NAD(P)-bd_dom_sf"/>
</dbReference>
<organism evidence="2 3">
    <name type="scientific">Motiliproteus coralliicola</name>
    <dbReference type="NCBI Taxonomy" id="2283196"/>
    <lineage>
        <taxon>Bacteria</taxon>
        <taxon>Pseudomonadati</taxon>
        <taxon>Pseudomonadota</taxon>
        <taxon>Gammaproteobacteria</taxon>
        <taxon>Oceanospirillales</taxon>
        <taxon>Oceanospirillaceae</taxon>
        <taxon>Motiliproteus</taxon>
    </lineage>
</organism>